<evidence type="ECO:0000259" key="5">
    <source>
        <dbReference type="Pfam" id="PF00171"/>
    </source>
</evidence>
<dbReference type="Pfam" id="PF00171">
    <property type="entry name" value="Aldedh"/>
    <property type="match status" value="1"/>
</dbReference>
<feature type="active site" evidence="3">
    <location>
        <position position="260"/>
    </location>
</feature>
<proteinExistence type="inferred from homology"/>
<dbReference type="PATRIC" id="fig|33050.5.peg.1727"/>
<dbReference type="GO" id="GO:0016620">
    <property type="term" value="F:oxidoreductase activity, acting on the aldehyde or oxo group of donors, NAD or NADP as acceptor"/>
    <property type="evidence" value="ECO:0007669"/>
    <property type="project" value="InterPro"/>
</dbReference>
<dbReference type="InterPro" id="IPR029510">
    <property type="entry name" value="Ald_DH_CS_GLU"/>
</dbReference>
<sequence>MAFLKYDDAIYVGGEWQKTDQREAVINPADESLLIEAPVGSAAQVDAAIGAARTAFDQGDWATMPVAERQAVLTRFLNALDARKGEIVDMIVAEAGATRMLAEFLQYGIPMKHARRTIEVASRPAVSSLPVELTPNALGRTTLGTGVVSREPVGVVAAISPYNFPFFLNIGKVIPALAVGCTVVLKPSPYTPMQALILGEIADEVGLPKGVLSIVTGDVETGKLLTTDPRVDLVHFTGSDKVGSMIQAQAAPTLKRIVMELGGKSALIVRADADIAKAAAAGIMGFTTHGGQGCALTTRHLVHNSVRPQFVEAMKAMLGHLKIGNPADPSVNYGPLIREVARKRTEDYVAIAQDEGATLVAGGKRPDGLDKGYYYEPTLFDNVKNDSRIAQEEVFGPIGAVIGFDNDAEAIAMANDSDFGLSGAIYSADAGEAYRMALKIRTGGVSINGGAGTMQSDAPFGGIKRSGYGREYGEDGLNEFTYQKVISFHAE</sequence>
<evidence type="ECO:0000313" key="6">
    <source>
        <dbReference type="EMBL" id="ALH80372.1"/>
    </source>
</evidence>
<comment type="similarity">
    <text evidence="1 4">Belongs to the aldehyde dehydrogenase family.</text>
</comment>
<dbReference type="InterPro" id="IPR016163">
    <property type="entry name" value="Ald_DH_C"/>
</dbReference>
<dbReference type="InterPro" id="IPR016161">
    <property type="entry name" value="Ald_DH/histidinol_DH"/>
</dbReference>
<evidence type="ECO:0000256" key="2">
    <source>
        <dbReference type="ARBA" id="ARBA00023002"/>
    </source>
</evidence>
<dbReference type="PANTHER" id="PTHR42804">
    <property type="entry name" value="ALDEHYDE DEHYDROGENASE"/>
    <property type="match status" value="1"/>
</dbReference>
<dbReference type="InterPro" id="IPR015590">
    <property type="entry name" value="Aldehyde_DH_dom"/>
</dbReference>
<gene>
    <name evidence="6" type="ORF">AN936_08315</name>
</gene>
<organism evidence="6 7">
    <name type="scientific">Sphingopyxis macrogoltabida</name>
    <name type="common">Sphingomonas macrogoltabidus</name>
    <dbReference type="NCBI Taxonomy" id="33050"/>
    <lineage>
        <taxon>Bacteria</taxon>
        <taxon>Pseudomonadati</taxon>
        <taxon>Pseudomonadota</taxon>
        <taxon>Alphaproteobacteria</taxon>
        <taxon>Sphingomonadales</taxon>
        <taxon>Sphingomonadaceae</taxon>
        <taxon>Sphingopyxis</taxon>
    </lineage>
</organism>
<dbReference type="RefSeq" id="WP_054587740.1">
    <property type="nucleotide sequence ID" value="NZ_CP012700.1"/>
</dbReference>
<dbReference type="SUPFAM" id="SSF53720">
    <property type="entry name" value="ALDH-like"/>
    <property type="match status" value="1"/>
</dbReference>
<name>A0A0N9UU85_SPHMC</name>
<dbReference type="EMBL" id="CP012700">
    <property type="protein sequence ID" value="ALH80372.1"/>
    <property type="molecule type" value="Genomic_DNA"/>
</dbReference>
<accession>A0A0N9UU85</accession>
<dbReference type="FunFam" id="3.40.309.10:FF:000009">
    <property type="entry name" value="Aldehyde dehydrogenase A"/>
    <property type="match status" value="1"/>
</dbReference>
<dbReference type="OrthoDB" id="9761688at2"/>
<dbReference type="AlphaFoldDB" id="A0A0N9UU85"/>
<dbReference type="Gene3D" id="3.40.309.10">
    <property type="entry name" value="Aldehyde Dehydrogenase, Chain A, domain 2"/>
    <property type="match status" value="1"/>
</dbReference>
<dbReference type="PROSITE" id="PS00687">
    <property type="entry name" value="ALDEHYDE_DEHYDR_GLU"/>
    <property type="match status" value="1"/>
</dbReference>
<dbReference type="Proteomes" id="UP000058074">
    <property type="component" value="Chromosome"/>
</dbReference>
<evidence type="ECO:0000256" key="1">
    <source>
        <dbReference type="ARBA" id="ARBA00009986"/>
    </source>
</evidence>
<feature type="domain" description="Aldehyde dehydrogenase" evidence="5">
    <location>
        <begin position="16"/>
        <end position="486"/>
    </location>
</feature>
<dbReference type="Gene3D" id="3.40.605.10">
    <property type="entry name" value="Aldehyde Dehydrogenase, Chain A, domain 1"/>
    <property type="match status" value="1"/>
</dbReference>
<reference evidence="6 7" key="1">
    <citation type="journal article" date="2015" name="Genome Announc.">
        <title>Complete Genome Sequence of Polypropylene Glycol- and Polyethylene Glycol-Degrading Sphingopyxis macrogoltabida Strain EY-1.</title>
        <authorList>
            <person name="Ohtsubo Y."/>
            <person name="Nagata Y."/>
            <person name="Numata M."/>
            <person name="Tsuchikane K."/>
            <person name="Hosoyama A."/>
            <person name="Yamazoe A."/>
            <person name="Tsuda M."/>
            <person name="Fujita N."/>
            <person name="Kawai F."/>
        </authorList>
    </citation>
    <scope>NUCLEOTIDE SEQUENCE [LARGE SCALE GENOMIC DNA]</scope>
    <source>
        <strain evidence="6 7">EY-1</strain>
    </source>
</reference>
<protein>
    <submittedName>
        <fullName evidence="6">Aldehyde dehydrogenase</fullName>
    </submittedName>
</protein>
<dbReference type="KEGG" id="smag:AN936_08315"/>
<dbReference type="PANTHER" id="PTHR42804:SF1">
    <property type="entry name" value="ALDEHYDE DEHYDROGENASE-RELATED"/>
    <property type="match status" value="1"/>
</dbReference>
<dbReference type="FunFam" id="3.40.605.10:FF:000007">
    <property type="entry name" value="NAD/NADP-dependent betaine aldehyde dehydrogenase"/>
    <property type="match status" value="1"/>
</dbReference>
<keyword evidence="2 4" id="KW-0560">Oxidoreductase</keyword>
<dbReference type="InterPro" id="IPR016162">
    <property type="entry name" value="Ald_DH_N"/>
</dbReference>
<evidence type="ECO:0000313" key="7">
    <source>
        <dbReference type="Proteomes" id="UP000058074"/>
    </source>
</evidence>
<evidence type="ECO:0000256" key="3">
    <source>
        <dbReference type="PROSITE-ProRule" id="PRU10007"/>
    </source>
</evidence>
<dbReference type="CDD" id="cd07089">
    <property type="entry name" value="ALDH_CddD-AldA-like"/>
    <property type="match status" value="1"/>
</dbReference>
<evidence type="ECO:0000256" key="4">
    <source>
        <dbReference type="RuleBase" id="RU003345"/>
    </source>
</evidence>